<proteinExistence type="predicted"/>
<dbReference type="EMBL" id="MT142519">
    <property type="protein sequence ID" value="QJA83856.1"/>
    <property type="molecule type" value="Genomic_DNA"/>
</dbReference>
<reference evidence="1" key="1">
    <citation type="submission" date="2020-03" db="EMBL/GenBank/DDBJ databases">
        <title>The deep terrestrial virosphere.</title>
        <authorList>
            <person name="Holmfeldt K."/>
            <person name="Nilsson E."/>
            <person name="Simone D."/>
            <person name="Lopez-Fernandez M."/>
            <person name="Wu X."/>
            <person name="de Brujin I."/>
            <person name="Lundin D."/>
            <person name="Andersson A."/>
            <person name="Bertilsson S."/>
            <person name="Dopson M."/>
        </authorList>
    </citation>
    <scope>NUCLEOTIDE SEQUENCE</scope>
    <source>
        <strain evidence="2">MM415A00250</strain>
        <strain evidence="1">MM415B01475</strain>
        <strain evidence="3">TM448B01180</strain>
    </source>
</reference>
<evidence type="ECO:0000313" key="3">
    <source>
        <dbReference type="EMBL" id="QJH98032.1"/>
    </source>
</evidence>
<evidence type="ECO:0000313" key="2">
    <source>
        <dbReference type="EMBL" id="QJA83856.1"/>
    </source>
</evidence>
<evidence type="ECO:0000313" key="1">
    <source>
        <dbReference type="EMBL" id="QJA58287.1"/>
    </source>
</evidence>
<gene>
    <name evidence="2" type="ORF">MM415A00250_0034</name>
    <name evidence="1" type="ORF">MM415B01475_0023</name>
    <name evidence="3" type="ORF">TM448B01180_0023</name>
</gene>
<dbReference type="AlphaFoldDB" id="A0A6M3IMF1"/>
<organism evidence="1">
    <name type="scientific">viral metagenome</name>
    <dbReference type="NCBI Taxonomy" id="1070528"/>
    <lineage>
        <taxon>unclassified sequences</taxon>
        <taxon>metagenomes</taxon>
        <taxon>organismal metagenomes</taxon>
    </lineage>
</organism>
<name>A0A6M3IMF1_9ZZZZ</name>
<protein>
    <submittedName>
        <fullName evidence="1">Uncharacterized protein</fullName>
    </submittedName>
</protein>
<dbReference type="EMBL" id="MT141316">
    <property type="protein sequence ID" value="QJA58287.1"/>
    <property type="molecule type" value="Genomic_DNA"/>
</dbReference>
<dbReference type="EMBL" id="MT144712">
    <property type="protein sequence ID" value="QJH98032.1"/>
    <property type="molecule type" value="Genomic_DNA"/>
</dbReference>
<accession>A0A6M3IMF1</accession>
<sequence>MMEVSAGEVKIESGEVSVLQHRRWDELWDWLLSESPPPEKKEKQPGRTVEDEIWDKIKIKEKGE</sequence>